<dbReference type="GO" id="GO:0006120">
    <property type="term" value="P:mitochondrial electron transport, NADH to ubiquinone"/>
    <property type="evidence" value="ECO:0007669"/>
    <property type="project" value="InterPro"/>
</dbReference>
<gene>
    <name evidence="20" type="primary">ND2</name>
</gene>
<dbReference type="EMBL" id="MF197548">
    <property type="protein sequence ID" value="AUG32887.1"/>
    <property type="molecule type" value="Genomic_DNA"/>
</dbReference>
<evidence type="ECO:0000313" key="20">
    <source>
        <dbReference type="EMBL" id="AUG32887.1"/>
    </source>
</evidence>
<evidence type="ECO:0000256" key="16">
    <source>
        <dbReference type="ARBA" id="ARBA00023136"/>
    </source>
</evidence>
<evidence type="ECO:0000256" key="14">
    <source>
        <dbReference type="ARBA" id="ARBA00023075"/>
    </source>
</evidence>
<evidence type="ECO:0000256" key="17">
    <source>
        <dbReference type="ARBA" id="ARBA00049551"/>
    </source>
</evidence>
<evidence type="ECO:0000256" key="6">
    <source>
        <dbReference type="ARBA" id="ARBA00022448"/>
    </source>
</evidence>
<evidence type="ECO:0000256" key="4">
    <source>
        <dbReference type="ARBA" id="ARBA00012944"/>
    </source>
</evidence>
<sequence>MTKYFKNNKMNFKTTNSNMIYLFFMILSTMITINSSSWINAWMGMEINLLSFMPLMMNNSKNKIASSMMIYFIIQASASSMILFFILMMKTEFNLIKMNMILIIIQISLMMKLGAAPLHWWMPKITIKLSWINCFFLLTWQKIAPLFLISISSMNLIMYTTSMSSVITGALLGLNQTSLKLILTYSSINHLGWMLMLMMLNLEILMFYFWFYFLINWMICLYLNIMNYSTLTQMFKNNKESVHKKIISMSMFLSLGGMPPMLGFLPKFFSLELMMNNSLYFESAAFIIMATISLSFYMNSMMSMFLFTKINTKWNNKKFTIFSTIISILILNILMNSVIIIYYSF</sequence>
<evidence type="ECO:0000256" key="8">
    <source>
        <dbReference type="ARBA" id="ARBA00022692"/>
    </source>
</evidence>
<dbReference type="GO" id="GO:0008137">
    <property type="term" value="F:NADH dehydrogenase (ubiquinone) activity"/>
    <property type="evidence" value="ECO:0007669"/>
    <property type="project" value="UniProtKB-EC"/>
</dbReference>
<keyword evidence="7 18" id="KW-0679">Respiratory chain</keyword>
<feature type="transmembrane region" description="Helical" evidence="18">
    <location>
        <begin position="64"/>
        <end position="88"/>
    </location>
</feature>
<dbReference type="GO" id="GO:0005743">
    <property type="term" value="C:mitochondrial inner membrane"/>
    <property type="evidence" value="ECO:0007669"/>
    <property type="project" value="UniProtKB-SubCell"/>
</dbReference>
<evidence type="ECO:0000256" key="5">
    <source>
        <dbReference type="ARBA" id="ARBA00021008"/>
    </source>
</evidence>
<accession>A0A2H4ZQR6</accession>
<evidence type="ECO:0000256" key="3">
    <source>
        <dbReference type="ARBA" id="ARBA00007012"/>
    </source>
</evidence>
<keyword evidence="9 18" id="KW-0999">Mitochondrion inner membrane</keyword>
<keyword evidence="15 18" id="KW-0496">Mitochondrion</keyword>
<dbReference type="PANTHER" id="PTHR46552">
    <property type="entry name" value="NADH-UBIQUINONE OXIDOREDUCTASE CHAIN 2"/>
    <property type="match status" value="1"/>
</dbReference>
<geneLocation type="mitochondrion" evidence="20"/>
<evidence type="ECO:0000256" key="10">
    <source>
        <dbReference type="ARBA" id="ARBA00022967"/>
    </source>
</evidence>
<evidence type="ECO:0000256" key="2">
    <source>
        <dbReference type="ARBA" id="ARBA00004448"/>
    </source>
</evidence>
<evidence type="ECO:0000256" key="12">
    <source>
        <dbReference type="ARBA" id="ARBA00022989"/>
    </source>
</evidence>
<comment type="subcellular location">
    <subcellularLocation>
        <location evidence="2 18">Mitochondrion inner membrane</location>
        <topology evidence="2 18">Multi-pass membrane protein</topology>
    </subcellularLocation>
</comment>
<evidence type="ECO:0000256" key="1">
    <source>
        <dbReference type="ARBA" id="ARBA00003257"/>
    </source>
</evidence>
<feature type="transmembrane region" description="Helical" evidence="18">
    <location>
        <begin position="206"/>
        <end position="225"/>
    </location>
</feature>
<feature type="transmembrane region" description="Helical" evidence="18">
    <location>
        <begin position="20"/>
        <end position="43"/>
    </location>
</feature>
<protein>
    <recommendedName>
        <fullName evidence="5 18">NADH-ubiquinone oxidoreductase chain 2</fullName>
        <ecNumber evidence="4 18">7.1.1.2</ecNumber>
    </recommendedName>
</protein>
<keyword evidence="11 18" id="KW-0249">Electron transport</keyword>
<evidence type="ECO:0000256" key="15">
    <source>
        <dbReference type="ARBA" id="ARBA00023128"/>
    </source>
</evidence>
<dbReference type="InterPro" id="IPR001750">
    <property type="entry name" value="ND/Mrp_TM"/>
</dbReference>
<evidence type="ECO:0000256" key="13">
    <source>
        <dbReference type="ARBA" id="ARBA00023027"/>
    </source>
</evidence>
<keyword evidence="6" id="KW-0813">Transport</keyword>
<dbReference type="PRINTS" id="PR01436">
    <property type="entry name" value="NADHDHGNASE2"/>
</dbReference>
<dbReference type="EC" id="7.1.1.2" evidence="4 18"/>
<dbReference type="InterPro" id="IPR050175">
    <property type="entry name" value="Complex_I_Subunit_2"/>
</dbReference>
<comment type="similarity">
    <text evidence="3 18">Belongs to the complex I subunit 2 family.</text>
</comment>
<feature type="transmembrane region" description="Helical" evidence="18">
    <location>
        <begin position="246"/>
        <end position="265"/>
    </location>
</feature>
<keyword evidence="10 18" id="KW-1278">Translocase</keyword>
<reference evidence="20" key="1">
    <citation type="submission" date="2017-06" db="EMBL/GenBank/DDBJ databases">
        <title>Advancement in sequencing the mitochondrial genome of Birmella discoidalisa Wei, 1994 (Hymenoptera: Tenthredinidae) and the phylogenetic classification of Fenusiniry structures of sawflies.</title>
        <authorList>
            <person name="Wu R."/>
            <person name="Wei M."/>
            <person name="Liu M."/>
            <person name="Niu G."/>
        </authorList>
    </citation>
    <scope>NUCLEOTIDE SEQUENCE</scope>
</reference>
<feature type="transmembrane region" description="Helical" evidence="18">
    <location>
        <begin position="285"/>
        <end position="307"/>
    </location>
</feature>
<keyword evidence="14 18" id="KW-0830">Ubiquinone</keyword>
<comment type="function">
    <text evidence="1">Core subunit of the mitochondrial membrane respiratory chain NADH dehydrogenase (Complex I) that is believed to belong to the minimal assembly required for catalysis. Complex I functions in the transfer of electrons from NADH to the respiratory chain. The immediate electron acceptor for the enzyme is believed to be ubiquinone.</text>
</comment>
<feature type="transmembrane region" description="Helical" evidence="18">
    <location>
        <begin position="319"/>
        <end position="343"/>
    </location>
</feature>
<evidence type="ECO:0000256" key="18">
    <source>
        <dbReference type="RuleBase" id="RU003403"/>
    </source>
</evidence>
<name>A0A2H4ZQR6_9HYME</name>
<comment type="catalytic activity">
    <reaction evidence="17 18">
        <text>a ubiquinone + NADH + 5 H(+)(in) = a ubiquinol + NAD(+) + 4 H(+)(out)</text>
        <dbReference type="Rhea" id="RHEA:29091"/>
        <dbReference type="Rhea" id="RHEA-COMP:9565"/>
        <dbReference type="Rhea" id="RHEA-COMP:9566"/>
        <dbReference type="ChEBI" id="CHEBI:15378"/>
        <dbReference type="ChEBI" id="CHEBI:16389"/>
        <dbReference type="ChEBI" id="CHEBI:17976"/>
        <dbReference type="ChEBI" id="CHEBI:57540"/>
        <dbReference type="ChEBI" id="CHEBI:57945"/>
        <dbReference type="EC" id="7.1.1.2"/>
    </reaction>
</comment>
<evidence type="ECO:0000256" key="11">
    <source>
        <dbReference type="ARBA" id="ARBA00022982"/>
    </source>
</evidence>
<evidence type="ECO:0000256" key="7">
    <source>
        <dbReference type="ARBA" id="ARBA00022660"/>
    </source>
</evidence>
<keyword evidence="16 18" id="KW-0472">Membrane</keyword>
<organism evidence="20">
    <name type="scientific">Birmella discoidalisa</name>
    <dbReference type="NCBI Taxonomy" id="2060665"/>
    <lineage>
        <taxon>Eukaryota</taxon>
        <taxon>Metazoa</taxon>
        <taxon>Ecdysozoa</taxon>
        <taxon>Arthropoda</taxon>
        <taxon>Hexapoda</taxon>
        <taxon>Insecta</taxon>
        <taxon>Pterygota</taxon>
        <taxon>Neoptera</taxon>
        <taxon>Endopterygota</taxon>
        <taxon>Hymenoptera</taxon>
        <taxon>Tenthredinoidea</taxon>
        <taxon>Tenthredinidae</taxon>
        <taxon>Heterarthrinae</taxon>
        <taxon>Birmella</taxon>
    </lineage>
</organism>
<proteinExistence type="inferred from homology"/>
<comment type="function">
    <text evidence="18">Core subunit of the mitochondrial membrane respiratory chain NADH dehydrogenase (Complex I) which catalyzes electron transfer from NADH through the respiratory chain, using ubiquinone as an electron acceptor. Essential for the catalytic activity and assembly of complex I.</text>
</comment>
<dbReference type="PANTHER" id="PTHR46552:SF1">
    <property type="entry name" value="NADH-UBIQUINONE OXIDOREDUCTASE CHAIN 2"/>
    <property type="match status" value="1"/>
</dbReference>
<evidence type="ECO:0000256" key="9">
    <source>
        <dbReference type="ARBA" id="ARBA00022792"/>
    </source>
</evidence>
<feature type="transmembrane region" description="Helical" evidence="18">
    <location>
        <begin position="129"/>
        <end position="150"/>
    </location>
</feature>
<feature type="domain" description="NADH:quinone oxidoreductase/Mrp antiporter transmembrane" evidence="19">
    <location>
        <begin position="35"/>
        <end position="292"/>
    </location>
</feature>
<feature type="transmembrane region" description="Helical" evidence="18">
    <location>
        <begin position="100"/>
        <end position="122"/>
    </location>
</feature>
<keyword evidence="13 18" id="KW-0520">NAD</keyword>
<dbReference type="InterPro" id="IPR003917">
    <property type="entry name" value="NADH_UbQ_OxRdtase_chain2"/>
</dbReference>
<keyword evidence="12 18" id="KW-1133">Transmembrane helix</keyword>
<keyword evidence="8 18" id="KW-0812">Transmembrane</keyword>
<dbReference type="Pfam" id="PF00361">
    <property type="entry name" value="Proton_antipo_M"/>
    <property type="match status" value="1"/>
</dbReference>
<evidence type="ECO:0000259" key="19">
    <source>
        <dbReference type="Pfam" id="PF00361"/>
    </source>
</evidence>
<dbReference type="AlphaFoldDB" id="A0A2H4ZQR6"/>